<evidence type="ECO:0000313" key="1">
    <source>
        <dbReference type="EMBL" id="EDL81734.1"/>
    </source>
</evidence>
<dbReference type="Proteomes" id="UP000234681">
    <property type="component" value="Chromosome 6"/>
</dbReference>
<reference evidence="2" key="1">
    <citation type="submission" date="2005-09" db="EMBL/GenBank/DDBJ databases">
        <authorList>
            <person name="Mural R.J."/>
            <person name="Li P.W."/>
            <person name="Adams M.D."/>
            <person name="Amanatides P.G."/>
            <person name="Baden-Tillson H."/>
            <person name="Barnstead M."/>
            <person name="Chin S.H."/>
            <person name="Dew I."/>
            <person name="Evans C.A."/>
            <person name="Ferriera S."/>
            <person name="Flanigan M."/>
            <person name="Fosler C."/>
            <person name="Glodek A."/>
            <person name="Gu Z."/>
            <person name="Holt R.A."/>
            <person name="Jennings D."/>
            <person name="Kraft C.L."/>
            <person name="Lu F."/>
            <person name="Nguyen T."/>
            <person name="Nusskern D.R."/>
            <person name="Pfannkoch C.M."/>
            <person name="Sitter C."/>
            <person name="Sutton G.G."/>
            <person name="Venter J.C."/>
            <person name="Wang Z."/>
            <person name="Woodage T."/>
            <person name="Zheng X.H."/>
            <person name="Zhong F."/>
        </authorList>
    </citation>
    <scope>NUCLEOTIDE SEQUENCE [LARGE SCALE GENOMIC DNA]</scope>
    <source>
        <strain>BN</strain>
        <strain evidence="2">Sprague-Dawley</strain>
    </source>
</reference>
<dbReference type="EMBL" id="CH473982">
    <property type="protein sequence ID" value="EDL81734.1"/>
    <property type="molecule type" value="Genomic_DNA"/>
</dbReference>
<dbReference type="AlphaFoldDB" id="A6JEJ0"/>
<evidence type="ECO:0000313" key="2">
    <source>
        <dbReference type="Proteomes" id="UP000234681"/>
    </source>
</evidence>
<sequence length="19" mass="2436">MEENRKHRNTPNYTWQLAF</sequence>
<organism evidence="1 2">
    <name type="scientific">Rattus norvegicus</name>
    <name type="common">Rat</name>
    <dbReference type="NCBI Taxonomy" id="10116"/>
    <lineage>
        <taxon>Eukaryota</taxon>
        <taxon>Metazoa</taxon>
        <taxon>Chordata</taxon>
        <taxon>Craniata</taxon>
        <taxon>Vertebrata</taxon>
        <taxon>Euteleostomi</taxon>
        <taxon>Mammalia</taxon>
        <taxon>Eutheria</taxon>
        <taxon>Euarchontoglires</taxon>
        <taxon>Glires</taxon>
        <taxon>Rodentia</taxon>
        <taxon>Myomorpha</taxon>
        <taxon>Muroidea</taxon>
        <taxon>Muridae</taxon>
        <taxon>Murinae</taxon>
        <taxon>Rattus</taxon>
    </lineage>
</organism>
<name>A6JEJ0_RAT</name>
<accession>A6JEJ0</accession>
<proteinExistence type="predicted"/>
<protein>
    <submittedName>
        <fullName evidence="1">RCG20811</fullName>
    </submittedName>
</protein>
<gene>
    <name evidence="1" type="ORF">rCG_20811</name>
</gene>